<keyword evidence="1 3" id="KW-0853">WD repeat</keyword>
<name>A0A9P0ALE0_BEMTA</name>
<dbReference type="Gene3D" id="2.130.10.10">
    <property type="entry name" value="YVTN repeat-like/Quinoprotein amine dehydrogenase"/>
    <property type="match status" value="1"/>
</dbReference>
<dbReference type="KEGG" id="btab:109041219"/>
<keyword evidence="6" id="KW-1185">Reference proteome</keyword>
<dbReference type="SMART" id="SM00320">
    <property type="entry name" value="WD40"/>
    <property type="match status" value="8"/>
</dbReference>
<feature type="compositionally biased region" description="Acidic residues" evidence="4">
    <location>
        <begin position="27"/>
        <end position="37"/>
    </location>
</feature>
<feature type="compositionally biased region" description="Acidic residues" evidence="4">
    <location>
        <begin position="47"/>
        <end position="58"/>
    </location>
</feature>
<protein>
    <recommendedName>
        <fullName evidence="7">Anaphase-promoting complex subunit 4 WD40 domain-containing protein</fullName>
    </recommendedName>
</protein>
<dbReference type="InterPro" id="IPR051179">
    <property type="entry name" value="WD_repeat_multifunction"/>
</dbReference>
<dbReference type="InterPro" id="IPR001680">
    <property type="entry name" value="WD40_rpt"/>
</dbReference>
<dbReference type="PANTHER" id="PTHR19857">
    <property type="entry name" value="MITOCHONDRIAL DIVISION PROTEIN 1-RELATED"/>
    <property type="match status" value="1"/>
</dbReference>
<organism evidence="5 6">
    <name type="scientific">Bemisia tabaci</name>
    <name type="common">Sweetpotato whitefly</name>
    <name type="synonym">Aleurodes tabaci</name>
    <dbReference type="NCBI Taxonomy" id="7038"/>
    <lineage>
        <taxon>Eukaryota</taxon>
        <taxon>Metazoa</taxon>
        <taxon>Ecdysozoa</taxon>
        <taxon>Arthropoda</taxon>
        <taxon>Hexapoda</taxon>
        <taxon>Insecta</taxon>
        <taxon>Pterygota</taxon>
        <taxon>Neoptera</taxon>
        <taxon>Paraneoptera</taxon>
        <taxon>Hemiptera</taxon>
        <taxon>Sternorrhyncha</taxon>
        <taxon>Aleyrodoidea</taxon>
        <taxon>Aleyrodidae</taxon>
        <taxon>Aleyrodinae</taxon>
        <taxon>Bemisia</taxon>
    </lineage>
</organism>
<proteinExistence type="predicted"/>
<accession>A0A9P0ALE0</accession>
<sequence>MKQDTPPASPGQQEEEDDVVELDEEFIVDEDEDDYENDNGFGISDISMDDEDGQDEMSEAASNAPKRDDSELVFSKHTGSVFCCHLEQKMGCLAVTGGEDEKAYVWKTRTGEVEFECTGHNDSVIGVEFNHDGSLVATGDMGGLIQVWKISSKSLLWSENISEFVWLKWHKSANVLLAGTQAGEVYLWKVPTGECKVLAGNKANTDCGAFLHDGKRAVICYANGIIKIYDLKTSQVLHTIGSLEGHSGTVSCIDIHPDNNLIVTGGEFGQIVLTKTQTGKVASKFECDDTSSNESSNHPAWVEAVCFSKDANFPLVVAATLSGNIFIWDYSKLALRHKISVGHGISRLLWDPLSTTVYAADLDGAIQILNARTGEVQAALLGHSQNILDICLSSDSSMIISASDDKTARLFAINAPERAASKVGIQDSMEN</sequence>
<dbReference type="PROSITE" id="PS50294">
    <property type="entry name" value="WD_REPEATS_REGION"/>
    <property type="match status" value="1"/>
</dbReference>
<feature type="region of interest" description="Disordered" evidence="4">
    <location>
        <begin position="1"/>
        <end position="20"/>
    </location>
</feature>
<evidence type="ECO:0000256" key="3">
    <source>
        <dbReference type="PROSITE-ProRule" id="PRU00221"/>
    </source>
</evidence>
<dbReference type="PROSITE" id="PS50082">
    <property type="entry name" value="WD_REPEATS_2"/>
    <property type="match status" value="3"/>
</dbReference>
<dbReference type="OrthoDB" id="10261640at2759"/>
<evidence type="ECO:0000313" key="5">
    <source>
        <dbReference type="EMBL" id="CAH0393816.1"/>
    </source>
</evidence>
<evidence type="ECO:0000256" key="2">
    <source>
        <dbReference type="ARBA" id="ARBA00022737"/>
    </source>
</evidence>
<evidence type="ECO:0000256" key="1">
    <source>
        <dbReference type="ARBA" id="ARBA00022574"/>
    </source>
</evidence>
<gene>
    <name evidence="5" type="ORF">BEMITA_LOCUS12177</name>
</gene>
<dbReference type="InterPro" id="IPR015943">
    <property type="entry name" value="WD40/YVTN_repeat-like_dom_sf"/>
</dbReference>
<dbReference type="EMBL" id="OU963868">
    <property type="protein sequence ID" value="CAH0393816.1"/>
    <property type="molecule type" value="Genomic_DNA"/>
</dbReference>
<evidence type="ECO:0000256" key="4">
    <source>
        <dbReference type="SAM" id="MobiDB-lite"/>
    </source>
</evidence>
<feature type="repeat" description="WD" evidence="3">
    <location>
        <begin position="117"/>
        <end position="158"/>
    </location>
</feature>
<dbReference type="CDD" id="cd00200">
    <property type="entry name" value="WD40"/>
    <property type="match status" value="1"/>
</dbReference>
<feature type="repeat" description="WD" evidence="3">
    <location>
        <begin position="380"/>
        <end position="421"/>
    </location>
</feature>
<reference evidence="5" key="1">
    <citation type="submission" date="2021-12" db="EMBL/GenBank/DDBJ databases">
        <authorList>
            <person name="King R."/>
        </authorList>
    </citation>
    <scope>NUCLEOTIDE SEQUENCE</scope>
</reference>
<feature type="region of interest" description="Disordered" evidence="4">
    <location>
        <begin position="27"/>
        <end position="70"/>
    </location>
</feature>
<evidence type="ECO:0000313" key="6">
    <source>
        <dbReference type="Proteomes" id="UP001152759"/>
    </source>
</evidence>
<dbReference type="Pfam" id="PF00400">
    <property type="entry name" value="WD40"/>
    <property type="match status" value="4"/>
</dbReference>
<dbReference type="PANTHER" id="PTHR19857:SF8">
    <property type="entry name" value="ANGIO-ASSOCIATED MIGRATORY CELL PROTEIN"/>
    <property type="match status" value="1"/>
</dbReference>
<feature type="repeat" description="WD" evidence="3">
    <location>
        <begin position="243"/>
        <end position="284"/>
    </location>
</feature>
<dbReference type="InterPro" id="IPR036322">
    <property type="entry name" value="WD40_repeat_dom_sf"/>
</dbReference>
<evidence type="ECO:0008006" key="7">
    <source>
        <dbReference type="Google" id="ProtNLM"/>
    </source>
</evidence>
<dbReference type="AlphaFoldDB" id="A0A9P0ALE0"/>
<dbReference type="Proteomes" id="UP001152759">
    <property type="component" value="Chromosome 7"/>
</dbReference>
<keyword evidence="2" id="KW-0677">Repeat</keyword>
<dbReference type="SUPFAM" id="SSF50978">
    <property type="entry name" value="WD40 repeat-like"/>
    <property type="match status" value="1"/>
</dbReference>